<dbReference type="EMBL" id="LR798334">
    <property type="protein sequence ID" value="CAB5223799.1"/>
    <property type="molecule type" value="Genomic_DNA"/>
</dbReference>
<sequence>MPSTFDPLLRLELQATGENATTWGIKTNNNLDLVAAAIAGSVVVSVSSGDTTLTTSNAVADQARCAILIIEGILTGNVNIIVPASPKNYATIRNTSGAFGITVKNTGTGAALSASGPDLIICTSATCVNLVGSLAASVSSLQVQVNAVSAAVSVINSNSIRVLE</sequence>
<protein>
    <submittedName>
        <fullName evidence="1">Uncharacterized protein</fullName>
    </submittedName>
</protein>
<gene>
    <name evidence="1" type="ORF">UFOVP735_8</name>
</gene>
<organism evidence="1">
    <name type="scientific">uncultured Caudovirales phage</name>
    <dbReference type="NCBI Taxonomy" id="2100421"/>
    <lineage>
        <taxon>Viruses</taxon>
        <taxon>Duplodnaviria</taxon>
        <taxon>Heunggongvirae</taxon>
        <taxon>Uroviricota</taxon>
        <taxon>Caudoviricetes</taxon>
        <taxon>Peduoviridae</taxon>
        <taxon>Maltschvirus</taxon>
        <taxon>Maltschvirus maltsch</taxon>
    </lineage>
</organism>
<reference evidence="1" key="1">
    <citation type="submission" date="2020-05" db="EMBL/GenBank/DDBJ databases">
        <authorList>
            <person name="Chiriac C."/>
            <person name="Salcher M."/>
            <person name="Ghai R."/>
            <person name="Kavagutti S V."/>
        </authorList>
    </citation>
    <scope>NUCLEOTIDE SEQUENCE</scope>
</reference>
<accession>A0A6J7X3Z4</accession>
<proteinExistence type="predicted"/>
<evidence type="ECO:0000313" key="1">
    <source>
        <dbReference type="EMBL" id="CAB5223799.1"/>
    </source>
</evidence>
<name>A0A6J7X3Z4_9CAUD</name>